<sequence length="379" mass="42722">MFEPDGRGLEAVTKIQKSILANRINACSHEGYPRTNFPFNGKTTLKLIGRRISNNETSDPYFLVHRMLACSANFPFKTLSYCCEVCPGGKAAPENAPAAFPGSNTVFKGPANDNSKFGDSVSDEPPLAGSEKVNTELPSREFGGLQDANLVHEKLRDCTHTSKPKGRKYLEHLFNTSTGGSTNKKSSAVGQELDSPPEPPPKVAIDLALFMRVINAIKNSKKGWTCKTIQVEDGFTRDGENYSYFPKVACDVKHINRQFSYTDYGKKIRRQFICVEFNIGKKFMYLFEAQRRSRENGESNKLDYIEKMSVLLVRQYDFQQLTSKDFSELLESTVKKRTWNIPNSKNAVLILDRSSHSLSDEAEVDMTRRITDLIQRNIN</sequence>
<proteinExistence type="predicted"/>
<keyword evidence="3" id="KW-1185">Reference proteome</keyword>
<evidence type="ECO:0000313" key="3">
    <source>
        <dbReference type="Proteomes" id="UP000641152"/>
    </source>
</evidence>
<feature type="region of interest" description="Disordered" evidence="1">
    <location>
        <begin position="174"/>
        <end position="198"/>
    </location>
</feature>
<gene>
    <name evidence="2" type="ORF">EBB_05045</name>
</gene>
<dbReference type="Proteomes" id="UP000641152">
    <property type="component" value="Unassembled WGS sequence"/>
</dbReference>
<feature type="region of interest" description="Disordered" evidence="1">
    <location>
        <begin position="111"/>
        <end position="136"/>
    </location>
</feature>
<accession>A0ABR9D9Y6</accession>
<dbReference type="EMBL" id="JACXST010000001">
    <property type="protein sequence ID" value="MBD9359922.1"/>
    <property type="molecule type" value="Genomic_DNA"/>
</dbReference>
<comment type="caution">
    <text evidence="2">The sequence shown here is derived from an EMBL/GenBank/DDBJ whole genome shotgun (WGS) entry which is preliminary data.</text>
</comment>
<name>A0ABR9D9Y6_9GAMM</name>
<protein>
    <submittedName>
        <fullName evidence="2">Uncharacterized protein</fullName>
    </submittedName>
</protein>
<evidence type="ECO:0000256" key="1">
    <source>
        <dbReference type="SAM" id="MobiDB-lite"/>
    </source>
</evidence>
<dbReference type="RefSeq" id="WP_192392745.1">
    <property type="nucleotide sequence ID" value="NZ_CAJHIU010000001.1"/>
</dbReference>
<feature type="compositionally biased region" description="Low complexity" evidence="1">
    <location>
        <begin position="175"/>
        <end position="187"/>
    </location>
</feature>
<evidence type="ECO:0000313" key="2">
    <source>
        <dbReference type="EMBL" id="MBD9359922.1"/>
    </source>
</evidence>
<organism evidence="2 3">
    <name type="scientific">Methylomonas fluvii</name>
    <dbReference type="NCBI Taxonomy" id="1854564"/>
    <lineage>
        <taxon>Bacteria</taxon>
        <taxon>Pseudomonadati</taxon>
        <taxon>Pseudomonadota</taxon>
        <taxon>Gammaproteobacteria</taxon>
        <taxon>Methylococcales</taxon>
        <taxon>Methylococcaceae</taxon>
        <taxon>Methylomonas</taxon>
    </lineage>
</organism>
<reference evidence="2 3" key="1">
    <citation type="submission" date="2020-09" db="EMBL/GenBank/DDBJ databases">
        <title>Methylomonas albis sp. nov. and Methylomonas fluvii sp. nov.: Two cold-adapted methanotrophs from the River Elbe and an amended description of Methylovulum psychrotolerans strain Eb1.</title>
        <authorList>
            <person name="Bussmann I.K."/>
            <person name="Klings K.-W."/>
            <person name="Warnstedt J."/>
            <person name="Hoppert M."/>
            <person name="Saborowski A."/>
            <person name="Horn F."/>
            <person name="Liebner S."/>
        </authorList>
    </citation>
    <scope>NUCLEOTIDE SEQUENCE [LARGE SCALE GENOMIC DNA]</scope>
    <source>
        <strain evidence="2 3">EbB</strain>
    </source>
</reference>